<dbReference type="Gene3D" id="2.70.98.20">
    <property type="entry name" value="Copper amine oxidase, catalytic domain"/>
    <property type="match status" value="1"/>
</dbReference>
<dbReference type="InterPro" id="IPR036460">
    <property type="entry name" value="Cu_amine_oxidase_C_sf"/>
</dbReference>
<keyword evidence="5 9" id="KW-0801">TPQ</keyword>
<dbReference type="GO" id="GO:0048038">
    <property type="term" value="F:quinone binding"/>
    <property type="evidence" value="ECO:0007669"/>
    <property type="project" value="InterPro"/>
</dbReference>
<evidence type="ECO:0000313" key="15">
    <source>
        <dbReference type="EMBL" id="KAJ9139378.1"/>
    </source>
</evidence>
<dbReference type="PANTHER" id="PTHR10638">
    <property type="entry name" value="COPPER AMINE OXIDASE"/>
    <property type="match status" value="1"/>
</dbReference>
<keyword evidence="6 11" id="KW-0560">Oxidoreductase</keyword>
<evidence type="ECO:0000313" key="16">
    <source>
        <dbReference type="Proteomes" id="UP001174694"/>
    </source>
</evidence>
<dbReference type="Pfam" id="PF01179">
    <property type="entry name" value="Cu_amine_oxid"/>
    <property type="match status" value="1"/>
</dbReference>
<sequence>MVSSKQSTTPHPLDPLRAGEVQLVSKTLVQHLGCPIQEVRFKVIDLAEPPKELTLSHLYHDGPAPDRKSRVYFHRKNDQTMVVAIVNITKALVEKVYETPNDQGPVDWTEFGLVHDACLKHPKVLAEVAKLKLPPNAKIINDPWAYGTDDGDERRRLFQCYMYATLNDDPQANHYSIPLPLAPVFDAHTLELVDLQKLPLGADAAVDEDTRPWDPVEAVEYSADILGPDKFRKDLQPLQITQPEGPSFKITGRQVQWQKWSFQLGWNLREGPVLHDVKYDGRSLFYRVSMSEMTVPYGDPRSPYHRKQAFDLGDSGFGLTSNSLALGCDCLGHIAYFNGVRVTAAGEPVVMPNVVCMHEVDEGIGWKHTNVRNGHSSVVRDRRLVVQCTATVANYEYILAFVLDQAASLHIEVRATGIVSTTPIRRGIHVPWGTTVAPGVLAVNHQHLFCVRIDPHMSGSRRNTITYDDCIPVTNEPELDPFGCAFRLESTPIKKPGGYDLSLGKARVYKIINESQKNPISGKPVGYKLHAVPSQMMMMGPQTFNYRRGIFASRPIWVTKYRDDELWVAGEFTNQSREDTGLAVWASRDENTQDEDVVLWHSFGLTHVTRPEDFPVMPVEKISLSLKPENFFEFNPSNDVPRSSQSQNKSTLYTSSEETCCKI</sequence>
<feature type="domain" description="Copper amine oxidase N2-terminal" evidence="14">
    <location>
        <begin position="11"/>
        <end position="85"/>
    </location>
</feature>
<dbReference type="FunFam" id="2.70.98.20:FF:000001">
    <property type="entry name" value="Amine oxidase"/>
    <property type="match status" value="1"/>
</dbReference>
<proteinExistence type="inferred from homology"/>
<evidence type="ECO:0000256" key="3">
    <source>
        <dbReference type="ARBA" id="ARBA00011738"/>
    </source>
</evidence>
<dbReference type="Proteomes" id="UP001174694">
    <property type="component" value="Unassembled WGS sequence"/>
</dbReference>
<evidence type="ECO:0000256" key="7">
    <source>
        <dbReference type="ARBA" id="ARBA00023008"/>
    </source>
</evidence>
<comment type="cofactor">
    <cofactor evidence="11">
        <name>Cu cation</name>
        <dbReference type="ChEBI" id="CHEBI:23378"/>
    </cofactor>
    <text evidence="11">Contains 1 topaquinone per subunit.</text>
</comment>
<evidence type="ECO:0000256" key="1">
    <source>
        <dbReference type="ARBA" id="ARBA00001935"/>
    </source>
</evidence>
<dbReference type="SUPFAM" id="SSF49998">
    <property type="entry name" value="Amine oxidase catalytic domain"/>
    <property type="match status" value="1"/>
</dbReference>
<comment type="similarity">
    <text evidence="2 11">Belongs to the copper/topaquinone oxidase family.</text>
</comment>
<reference evidence="15" key="1">
    <citation type="submission" date="2022-07" db="EMBL/GenBank/DDBJ databases">
        <title>Fungi with potential for degradation of polypropylene.</title>
        <authorList>
            <person name="Gostincar C."/>
        </authorList>
    </citation>
    <scope>NUCLEOTIDE SEQUENCE</scope>
    <source>
        <strain evidence="15">EXF-13308</strain>
    </source>
</reference>
<dbReference type="PANTHER" id="PTHR10638:SF33">
    <property type="entry name" value="AMINE OXIDASE"/>
    <property type="match status" value="1"/>
</dbReference>
<dbReference type="GO" id="GO:0005507">
    <property type="term" value="F:copper ion binding"/>
    <property type="evidence" value="ECO:0007669"/>
    <property type="project" value="InterPro"/>
</dbReference>
<dbReference type="PROSITE" id="PS01164">
    <property type="entry name" value="COPPER_AMINE_OXID_1"/>
    <property type="match status" value="1"/>
</dbReference>
<protein>
    <recommendedName>
        <fullName evidence="11">Amine oxidase</fullName>
        <ecNumber evidence="11">1.4.3.-</ecNumber>
    </recommendedName>
</protein>
<evidence type="ECO:0000256" key="10">
    <source>
        <dbReference type="PIRSR" id="PIRSR600269-51"/>
    </source>
</evidence>
<keyword evidence="4 11" id="KW-0479">Metal-binding</keyword>
<comment type="cofactor">
    <cofactor evidence="1">
        <name>Cu cation</name>
        <dbReference type="ChEBI" id="CHEBI:23378"/>
    </cofactor>
</comment>
<evidence type="ECO:0000256" key="2">
    <source>
        <dbReference type="ARBA" id="ARBA00007983"/>
    </source>
</evidence>
<evidence type="ECO:0000256" key="9">
    <source>
        <dbReference type="PIRSR" id="PIRSR600269-50"/>
    </source>
</evidence>
<evidence type="ECO:0000256" key="6">
    <source>
        <dbReference type="ARBA" id="ARBA00023002"/>
    </source>
</evidence>
<feature type="domain" description="Copper amine oxidase catalytic" evidence="13">
    <location>
        <begin position="238"/>
        <end position="637"/>
    </location>
</feature>
<keyword evidence="8" id="KW-1015">Disulfide bond</keyword>
<dbReference type="EC" id="1.4.3.-" evidence="11"/>
<organism evidence="15 16">
    <name type="scientific">Pleurostoma richardsiae</name>
    <dbReference type="NCBI Taxonomy" id="41990"/>
    <lineage>
        <taxon>Eukaryota</taxon>
        <taxon>Fungi</taxon>
        <taxon>Dikarya</taxon>
        <taxon>Ascomycota</taxon>
        <taxon>Pezizomycotina</taxon>
        <taxon>Sordariomycetes</taxon>
        <taxon>Sordariomycetidae</taxon>
        <taxon>Calosphaeriales</taxon>
        <taxon>Pleurostomataceae</taxon>
        <taxon>Pleurostoma</taxon>
    </lineage>
</organism>
<accession>A0AA38R7B6</accession>
<evidence type="ECO:0000256" key="8">
    <source>
        <dbReference type="ARBA" id="ARBA00023157"/>
    </source>
</evidence>
<feature type="modified residue" description="2',4',5'-topaquinone" evidence="10">
    <location>
        <position position="395"/>
    </location>
</feature>
<comment type="subunit">
    <text evidence="3">Homodimer.</text>
</comment>
<evidence type="ECO:0000256" key="11">
    <source>
        <dbReference type="RuleBase" id="RU000672"/>
    </source>
</evidence>
<keyword evidence="16" id="KW-1185">Reference proteome</keyword>
<evidence type="ECO:0000259" key="13">
    <source>
        <dbReference type="Pfam" id="PF01179"/>
    </source>
</evidence>
<dbReference type="EMBL" id="JANBVO010000026">
    <property type="protein sequence ID" value="KAJ9139378.1"/>
    <property type="molecule type" value="Genomic_DNA"/>
</dbReference>
<evidence type="ECO:0000259" key="14">
    <source>
        <dbReference type="Pfam" id="PF02727"/>
    </source>
</evidence>
<dbReference type="AlphaFoldDB" id="A0AA38R7B6"/>
<evidence type="ECO:0000256" key="4">
    <source>
        <dbReference type="ARBA" id="ARBA00022723"/>
    </source>
</evidence>
<dbReference type="InterPro" id="IPR015798">
    <property type="entry name" value="Cu_amine_oxidase_C"/>
</dbReference>
<dbReference type="SUPFAM" id="SSF54416">
    <property type="entry name" value="Amine oxidase N-terminal region"/>
    <property type="match status" value="2"/>
</dbReference>
<feature type="region of interest" description="Disordered" evidence="12">
    <location>
        <begin position="636"/>
        <end position="658"/>
    </location>
</feature>
<dbReference type="GO" id="GO:0009308">
    <property type="term" value="P:amine metabolic process"/>
    <property type="evidence" value="ECO:0007669"/>
    <property type="project" value="UniProtKB-UniRule"/>
</dbReference>
<dbReference type="GO" id="GO:0008131">
    <property type="term" value="F:primary methylamine oxidase activity"/>
    <property type="evidence" value="ECO:0007669"/>
    <property type="project" value="InterPro"/>
</dbReference>
<comment type="caution">
    <text evidence="15">The sequence shown here is derived from an EMBL/GenBank/DDBJ whole genome shotgun (WGS) entry which is preliminary data.</text>
</comment>
<gene>
    <name evidence="15" type="ORF">NKR23_g7854</name>
</gene>
<name>A0AA38R7B6_9PEZI</name>
<feature type="active site" description="Proton acceptor" evidence="9">
    <location>
        <position position="311"/>
    </location>
</feature>
<evidence type="ECO:0000256" key="5">
    <source>
        <dbReference type="ARBA" id="ARBA00022772"/>
    </source>
</evidence>
<feature type="active site" description="Schiff-base intermediate with substrate; via topaquinone" evidence="9">
    <location>
        <position position="395"/>
    </location>
</feature>
<dbReference type="InterPro" id="IPR016182">
    <property type="entry name" value="Cu_amine_oxidase_N-reg"/>
</dbReference>
<dbReference type="InterPro" id="IPR049948">
    <property type="entry name" value="Cu_Am_ox_TPQ-bd"/>
</dbReference>
<evidence type="ECO:0000256" key="12">
    <source>
        <dbReference type="SAM" id="MobiDB-lite"/>
    </source>
</evidence>
<dbReference type="Pfam" id="PF02727">
    <property type="entry name" value="Cu_amine_oxidN2"/>
    <property type="match status" value="1"/>
</dbReference>
<dbReference type="InterPro" id="IPR015800">
    <property type="entry name" value="Cu_amine_oxidase_N2"/>
</dbReference>
<keyword evidence="7 11" id="KW-0186">Copper</keyword>
<dbReference type="InterPro" id="IPR000269">
    <property type="entry name" value="Cu_amine_oxidase"/>
</dbReference>
<comment type="PTM">
    <text evidence="10 11">Topaquinone (TPQ) is generated by copper-dependent autoxidation of a specific tyrosyl residue.</text>
</comment>
<dbReference type="Gene3D" id="3.10.450.40">
    <property type="match status" value="2"/>
</dbReference>